<dbReference type="InterPro" id="IPR000160">
    <property type="entry name" value="GGDEF_dom"/>
</dbReference>
<evidence type="ECO:0000256" key="1">
    <source>
        <dbReference type="ARBA" id="ARBA00012528"/>
    </source>
</evidence>
<reference evidence="5 6" key="1">
    <citation type="submission" date="2020-08" db="EMBL/GenBank/DDBJ databases">
        <title>Genomic Encyclopedia of Type Strains, Phase IV (KMG-IV): sequencing the most valuable type-strain genomes for metagenomic binning, comparative biology and taxonomic classification.</title>
        <authorList>
            <person name="Goeker M."/>
        </authorList>
    </citation>
    <scope>NUCLEOTIDE SEQUENCE [LARGE SCALE GENOMIC DNA]</scope>
    <source>
        <strain evidence="5 6">DSM 7051</strain>
    </source>
</reference>
<feature type="transmembrane region" description="Helical" evidence="3">
    <location>
        <begin position="62"/>
        <end position="82"/>
    </location>
</feature>
<dbReference type="InterPro" id="IPR029787">
    <property type="entry name" value="Nucleotide_cyclase"/>
</dbReference>
<dbReference type="NCBIfam" id="TIGR00254">
    <property type="entry name" value="GGDEF"/>
    <property type="match status" value="1"/>
</dbReference>
<evidence type="ECO:0000313" key="6">
    <source>
        <dbReference type="Proteomes" id="UP000536262"/>
    </source>
</evidence>
<dbReference type="EMBL" id="JACHOU010000004">
    <property type="protein sequence ID" value="MBB6354734.1"/>
    <property type="molecule type" value="Genomic_DNA"/>
</dbReference>
<evidence type="ECO:0000256" key="3">
    <source>
        <dbReference type="SAM" id="Phobius"/>
    </source>
</evidence>
<dbReference type="CDD" id="cd01949">
    <property type="entry name" value="GGDEF"/>
    <property type="match status" value="1"/>
</dbReference>
<dbReference type="SUPFAM" id="SSF55073">
    <property type="entry name" value="Nucleotide cyclase"/>
    <property type="match status" value="1"/>
</dbReference>
<dbReference type="PANTHER" id="PTHR45138">
    <property type="entry name" value="REGULATORY COMPONENTS OF SENSORY TRANSDUCTION SYSTEM"/>
    <property type="match status" value="1"/>
</dbReference>
<feature type="transmembrane region" description="Helical" evidence="3">
    <location>
        <begin position="119"/>
        <end position="139"/>
    </location>
</feature>
<feature type="transmembrane region" description="Helical" evidence="3">
    <location>
        <begin position="190"/>
        <end position="209"/>
    </location>
</feature>
<keyword evidence="3" id="KW-1133">Transmembrane helix</keyword>
<accession>A0A7X0KL72</accession>
<protein>
    <recommendedName>
        <fullName evidence="1">diguanylate cyclase</fullName>
        <ecNumber evidence="1">2.7.7.65</ecNumber>
    </recommendedName>
</protein>
<dbReference type="AlphaFoldDB" id="A0A7X0KL72"/>
<dbReference type="PROSITE" id="PS50887">
    <property type="entry name" value="GGDEF"/>
    <property type="match status" value="1"/>
</dbReference>
<dbReference type="Proteomes" id="UP000536262">
    <property type="component" value="Unassembled WGS sequence"/>
</dbReference>
<dbReference type="Gene3D" id="3.30.70.270">
    <property type="match status" value="1"/>
</dbReference>
<feature type="transmembrane region" description="Helical" evidence="3">
    <location>
        <begin position="34"/>
        <end position="56"/>
    </location>
</feature>
<dbReference type="InterPro" id="IPR050469">
    <property type="entry name" value="Diguanylate_Cyclase"/>
</dbReference>
<keyword evidence="6" id="KW-1185">Reference proteome</keyword>
<dbReference type="EC" id="2.7.7.65" evidence="1"/>
<dbReference type="PANTHER" id="PTHR45138:SF9">
    <property type="entry name" value="DIGUANYLATE CYCLASE DGCM-RELATED"/>
    <property type="match status" value="1"/>
</dbReference>
<sequence length="391" mass="41575">MLDFGSLLLATALSGACLSGTLLAIWLTARQARFVFTMAVGILLLVVHVIGFWQYGRNASPWLGQVTLALLVAGFFVILCSTAQYLERGWHRMAAGPVLAAVVVITAATAAGYDGLGFVLAYSTVTALLVVITAMFWAAGEYDRRILAAVTLLAGSAAVSFTLCALVLVLEGQWSLGTVPKNWAEDLNTAVVVACMTALGALTISLHHLRTQRQLTVQTLTDPLTGLLNRRALTMFHRDTRFGPSMALAMFDFDHFKRTNDVFGHAAGDTVLQRFADVVRSHAQDGVECFRLGGEEFAVVMSGVAPDEAHEILRAIGAAFGAEIVATKLGPLRSTVSVGVCFGDEAVTSLDEMLLAADAALYAAKRSGRNRAVTADTTGGATTYEPARLFA</sequence>
<name>A0A7X0KL72_9HYPH</name>
<evidence type="ECO:0000259" key="4">
    <source>
        <dbReference type="PROSITE" id="PS50887"/>
    </source>
</evidence>
<organism evidence="5 6">
    <name type="scientific">Aminobacter aganoensis</name>
    <dbReference type="NCBI Taxonomy" id="83264"/>
    <lineage>
        <taxon>Bacteria</taxon>
        <taxon>Pseudomonadati</taxon>
        <taxon>Pseudomonadota</taxon>
        <taxon>Alphaproteobacteria</taxon>
        <taxon>Hyphomicrobiales</taxon>
        <taxon>Phyllobacteriaceae</taxon>
        <taxon>Aminobacter</taxon>
    </lineage>
</organism>
<proteinExistence type="predicted"/>
<keyword evidence="3" id="KW-0472">Membrane</keyword>
<evidence type="ECO:0000313" key="5">
    <source>
        <dbReference type="EMBL" id="MBB6354734.1"/>
    </source>
</evidence>
<gene>
    <name evidence="5" type="ORF">GGR00_002518</name>
</gene>
<evidence type="ECO:0000256" key="2">
    <source>
        <dbReference type="ARBA" id="ARBA00034247"/>
    </source>
</evidence>
<comment type="catalytic activity">
    <reaction evidence="2">
        <text>2 GTP = 3',3'-c-di-GMP + 2 diphosphate</text>
        <dbReference type="Rhea" id="RHEA:24898"/>
        <dbReference type="ChEBI" id="CHEBI:33019"/>
        <dbReference type="ChEBI" id="CHEBI:37565"/>
        <dbReference type="ChEBI" id="CHEBI:58805"/>
        <dbReference type="EC" id="2.7.7.65"/>
    </reaction>
</comment>
<dbReference type="GO" id="GO:0043709">
    <property type="term" value="P:cell adhesion involved in single-species biofilm formation"/>
    <property type="evidence" value="ECO:0007669"/>
    <property type="project" value="TreeGrafter"/>
</dbReference>
<dbReference type="InterPro" id="IPR043128">
    <property type="entry name" value="Rev_trsase/Diguanyl_cyclase"/>
</dbReference>
<feature type="transmembrane region" description="Helical" evidence="3">
    <location>
        <begin position="94"/>
        <end position="113"/>
    </location>
</feature>
<keyword evidence="3" id="KW-0812">Transmembrane</keyword>
<feature type="transmembrane region" description="Helical" evidence="3">
    <location>
        <begin position="6"/>
        <end position="27"/>
    </location>
</feature>
<feature type="transmembrane region" description="Helical" evidence="3">
    <location>
        <begin position="146"/>
        <end position="170"/>
    </location>
</feature>
<dbReference type="SMART" id="SM00267">
    <property type="entry name" value="GGDEF"/>
    <property type="match status" value="1"/>
</dbReference>
<comment type="caution">
    <text evidence="5">The sequence shown here is derived from an EMBL/GenBank/DDBJ whole genome shotgun (WGS) entry which is preliminary data.</text>
</comment>
<feature type="domain" description="GGDEF" evidence="4">
    <location>
        <begin position="244"/>
        <end position="377"/>
    </location>
</feature>
<dbReference type="GO" id="GO:0052621">
    <property type="term" value="F:diguanylate cyclase activity"/>
    <property type="evidence" value="ECO:0007669"/>
    <property type="project" value="UniProtKB-EC"/>
</dbReference>
<dbReference type="RefSeq" id="WP_184699569.1">
    <property type="nucleotide sequence ID" value="NZ_BAABEG010000001.1"/>
</dbReference>
<dbReference type="Pfam" id="PF00990">
    <property type="entry name" value="GGDEF"/>
    <property type="match status" value="1"/>
</dbReference>
<dbReference type="GO" id="GO:1902201">
    <property type="term" value="P:negative regulation of bacterial-type flagellum-dependent cell motility"/>
    <property type="evidence" value="ECO:0007669"/>
    <property type="project" value="TreeGrafter"/>
</dbReference>
<dbReference type="GO" id="GO:0005886">
    <property type="term" value="C:plasma membrane"/>
    <property type="evidence" value="ECO:0007669"/>
    <property type="project" value="TreeGrafter"/>
</dbReference>